<comment type="caution">
    <text evidence="6">The sequence shown here is derived from an EMBL/GenBank/DDBJ whole genome shotgun (WGS) entry which is preliminary data.</text>
</comment>
<evidence type="ECO:0000256" key="3">
    <source>
        <dbReference type="ARBA" id="ARBA00022839"/>
    </source>
</evidence>
<dbReference type="GO" id="GO:0003676">
    <property type="term" value="F:nucleic acid binding"/>
    <property type="evidence" value="ECO:0007669"/>
    <property type="project" value="InterPro"/>
</dbReference>
<gene>
    <name evidence="6" type="ORF">EA26_06845</name>
    <name evidence="5" type="ORF">RZY48_001992</name>
</gene>
<dbReference type="SUPFAM" id="SSF53098">
    <property type="entry name" value="Ribonuclease H-like"/>
    <property type="match status" value="1"/>
</dbReference>
<dbReference type="Proteomes" id="UP000029994">
    <property type="component" value="Unassembled WGS sequence"/>
</dbReference>
<dbReference type="Proteomes" id="UP001253463">
    <property type="component" value="Unassembled WGS sequence"/>
</dbReference>
<dbReference type="RefSeq" id="WP_039425924.1">
    <property type="nucleotide sequence ID" value="NZ_CP046791.1"/>
</dbReference>
<dbReference type="InterPro" id="IPR012337">
    <property type="entry name" value="RNaseH-like_sf"/>
</dbReference>
<dbReference type="EMBL" id="ABNSCA010000004">
    <property type="protein sequence ID" value="ELN6932599.1"/>
    <property type="molecule type" value="Genomic_DNA"/>
</dbReference>
<dbReference type="InterPro" id="IPR036397">
    <property type="entry name" value="RNaseH_sf"/>
</dbReference>
<evidence type="ECO:0000313" key="6">
    <source>
        <dbReference type="EMBL" id="KGK11034.1"/>
    </source>
</evidence>
<keyword evidence="2" id="KW-0378">Hydrolase</keyword>
<dbReference type="NCBIfam" id="NF006602">
    <property type="entry name" value="PRK09146.1"/>
    <property type="match status" value="1"/>
</dbReference>
<evidence type="ECO:0000313" key="7">
    <source>
        <dbReference type="Proteomes" id="UP000029994"/>
    </source>
</evidence>
<dbReference type="Pfam" id="PF00929">
    <property type="entry name" value="RNase_T"/>
    <property type="match status" value="1"/>
</dbReference>
<dbReference type="GO" id="GO:0006259">
    <property type="term" value="P:DNA metabolic process"/>
    <property type="evidence" value="ECO:0007669"/>
    <property type="project" value="UniProtKB-ARBA"/>
</dbReference>
<evidence type="ECO:0000256" key="1">
    <source>
        <dbReference type="ARBA" id="ARBA00022722"/>
    </source>
</evidence>
<reference evidence="5" key="2">
    <citation type="submission" date="2023-10" db="EMBL/GenBank/DDBJ databases">
        <authorList>
            <consortium name="PulseNet: The National Subtyping Network for Foodborne Disease Surveillance"/>
        </authorList>
    </citation>
    <scope>NUCLEOTIDE SEQUENCE</scope>
    <source>
        <strain evidence="5">PNUSAV004886</strain>
    </source>
</reference>
<dbReference type="Gene3D" id="3.30.420.10">
    <property type="entry name" value="Ribonuclease H-like superfamily/Ribonuclease H"/>
    <property type="match status" value="1"/>
</dbReference>
<dbReference type="SMART" id="SM00479">
    <property type="entry name" value="EXOIII"/>
    <property type="match status" value="1"/>
</dbReference>
<dbReference type="GO" id="GO:0005829">
    <property type="term" value="C:cytosol"/>
    <property type="evidence" value="ECO:0007669"/>
    <property type="project" value="TreeGrafter"/>
</dbReference>
<keyword evidence="7" id="KW-1185">Reference proteome</keyword>
<dbReference type="AlphaFoldDB" id="A0A099LTR4"/>
<dbReference type="InterPro" id="IPR013520">
    <property type="entry name" value="Ribonucl_H"/>
</dbReference>
<dbReference type="GeneID" id="43682913"/>
<dbReference type="PANTHER" id="PTHR30231">
    <property type="entry name" value="DNA POLYMERASE III SUBUNIT EPSILON"/>
    <property type="match status" value="1"/>
</dbReference>
<proteinExistence type="predicted"/>
<dbReference type="eggNOG" id="COG0847">
    <property type="taxonomic scope" value="Bacteria"/>
</dbReference>
<reference evidence="6 7" key="1">
    <citation type="submission" date="2014-04" db="EMBL/GenBank/DDBJ databases">
        <title>Genome sequencing of Vibrio navarrensis strains.</title>
        <authorList>
            <person name="Gladney L.M."/>
            <person name="Katz L.S."/>
            <person name="Marino-Ramirez L."/>
            <person name="Jordan I.K."/>
        </authorList>
    </citation>
    <scope>NUCLEOTIDE SEQUENCE [LARGE SCALE GENOMIC DNA]</scope>
    <source>
        <strain evidence="6 7">ATCC 51183</strain>
    </source>
</reference>
<dbReference type="PANTHER" id="PTHR30231:SF4">
    <property type="entry name" value="PROTEIN NEN2"/>
    <property type="match status" value="1"/>
</dbReference>
<evidence type="ECO:0000256" key="2">
    <source>
        <dbReference type="ARBA" id="ARBA00022801"/>
    </source>
</evidence>
<keyword evidence="3 5" id="KW-0269">Exonuclease</keyword>
<protein>
    <submittedName>
        <fullName evidence="5">3'-5' exonuclease</fullName>
    </submittedName>
    <submittedName>
        <fullName evidence="6">DNA polymerase III subunit epsilon</fullName>
    </submittedName>
</protein>
<name>A0A099LTR4_9VIBR</name>
<accession>A0A099LTR4</accession>
<evidence type="ECO:0000313" key="5">
    <source>
        <dbReference type="EMBL" id="ELN6932599.1"/>
    </source>
</evidence>
<keyword evidence="1" id="KW-0540">Nuclease</keyword>
<feature type="domain" description="Exonuclease" evidence="4">
    <location>
        <begin position="46"/>
        <end position="227"/>
    </location>
</feature>
<dbReference type="CDD" id="cd06127">
    <property type="entry name" value="DEDDh"/>
    <property type="match status" value="1"/>
</dbReference>
<dbReference type="STRING" id="29495.EA26_06845"/>
<organism evidence="6 7">
    <name type="scientific">Vibrio navarrensis</name>
    <dbReference type="NCBI Taxonomy" id="29495"/>
    <lineage>
        <taxon>Bacteria</taxon>
        <taxon>Pseudomonadati</taxon>
        <taxon>Pseudomonadota</taxon>
        <taxon>Gammaproteobacteria</taxon>
        <taxon>Vibrionales</taxon>
        <taxon>Vibrionaceae</taxon>
        <taxon>Vibrio</taxon>
    </lineage>
</organism>
<dbReference type="GO" id="GO:0008408">
    <property type="term" value="F:3'-5' exonuclease activity"/>
    <property type="evidence" value="ECO:0007669"/>
    <property type="project" value="TreeGrafter"/>
</dbReference>
<dbReference type="EMBL" id="JMCG01000001">
    <property type="protein sequence ID" value="KGK11034.1"/>
    <property type="molecule type" value="Genomic_DNA"/>
</dbReference>
<sequence>MSLFKPAPLEWQQKFAQKCQRVQDARLQRFYAQPLPLACTPINELEMVALDFETTGLDARSDDILSIGLVPFDLQRIYLNQAHHWTVRPRQNLSEESIVIHRITHSDIEHAPDLETILDEVLQQLAGKVVVVHYRHIERDFFDAALRQRIGEGIEFPLLDTLQLESDYLSQTKGGWWRRLKGVKLPSLRLAQTRRRYGLPDYSAHHALTDAIATAELLQAQFAHHYDAQSAVGEFWL</sequence>
<evidence type="ECO:0000259" key="4">
    <source>
        <dbReference type="SMART" id="SM00479"/>
    </source>
</evidence>